<comment type="caution">
    <text evidence="7">The sequence shown here is derived from an EMBL/GenBank/DDBJ whole genome shotgun (WGS) entry which is preliminary data.</text>
</comment>
<keyword evidence="8" id="KW-1185">Reference proteome</keyword>
<dbReference type="Proteomes" id="UP000305887">
    <property type="component" value="Unassembled WGS sequence"/>
</dbReference>
<dbReference type="GO" id="GO:0008237">
    <property type="term" value="F:metallopeptidase activity"/>
    <property type="evidence" value="ECO:0007669"/>
    <property type="project" value="InterPro"/>
</dbReference>
<feature type="domain" description="Peptidase metallopeptidase" evidence="6">
    <location>
        <begin position="26"/>
        <end position="164"/>
    </location>
</feature>
<dbReference type="Pfam" id="PF00353">
    <property type="entry name" value="HemolysinCabind"/>
    <property type="match status" value="3"/>
</dbReference>
<dbReference type="Pfam" id="PF08548">
    <property type="entry name" value="Peptidase_M10_C"/>
    <property type="match status" value="1"/>
</dbReference>
<dbReference type="Gene3D" id="2.150.10.10">
    <property type="entry name" value="Serralysin-like metalloprotease, C-terminal"/>
    <property type="match status" value="2"/>
</dbReference>
<dbReference type="OrthoDB" id="733404at2"/>
<evidence type="ECO:0000256" key="4">
    <source>
        <dbReference type="ARBA" id="ARBA00022525"/>
    </source>
</evidence>
<dbReference type="InterPro" id="IPR011049">
    <property type="entry name" value="Serralysin-like_metalloprot_C"/>
</dbReference>
<name>A0A5C4MVV8_9RHOB</name>
<dbReference type="SUPFAM" id="SSF55486">
    <property type="entry name" value="Metalloproteases ('zincins'), catalytic domain"/>
    <property type="match status" value="1"/>
</dbReference>
<dbReference type="PROSITE" id="PS00330">
    <property type="entry name" value="HEMOLYSIN_CALCIUM"/>
    <property type="match status" value="4"/>
</dbReference>
<dbReference type="PRINTS" id="PR00313">
    <property type="entry name" value="CABNDNGRPT"/>
</dbReference>
<dbReference type="InterPro" id="IPR050557">
    <property type="entry name" value="RTX_toxin/Mannuronan_C5-epim"/>
</dbReference>
<protein>
    <recommendedName>
        <fullName evidence="6">Peptidase metallopeptidase domain-containing protein</fullName>
    </recommendedName>
</protein>
<organism evidence="7 8">
    <name type="scientific">Rubellimicrobium rubrum</name>
    <dbReference type="NCBI Taxonomy" id="2585369"/>
    <lineage>
        <taxon>Bacteria</taxon>
        <taxon>Pseudomonadati</taxon>
        <taxon>Pseudomonadota</taxon>
        <taxon>Alphaproteobacteria</taxon>
        <taxon>Rhodobacterales</taxon>
        <taxon>Roseobacteraceae</taxon>
        <taxon>Rubellimicrobium</taxon>
    </lineage>
</organism>
<keyword evidence="4" id="KW-0964">Secreted</keyword>
<dbReference type="InterPro" id="IPR001343">
    <property type="entry name" value="Hemolysn_Ca-bd"/>
</dbReference>
<dbReference type="RefSeq" id="WP_139077728.1">
    <property type="nucleotide sequence ID" value="NZ_VDFU01000017.1"/>
</dbReference>
<accession>A0A5C4MVV8</accession>
<dbReference type="Gene3D" id="3.40.390.10">
    <property type="entry name" value="Collagenase (Catalytic Domain)"/>
    <property type="match status" value="1"/>
</dbReference>
<dbReference type="InterPro" id="IPR018511">
    <property type="entry name" value="Hemolysin-typ_Ca-bd_CS"/>
</dbReference>
<evidence type="ECO:0000313" key="8">
    <source>
        <dbReference type="Proteomes" id="UP000305887"/>
    </source>
</evidence>
<sequence>MAAKAADTRTLAEYLVNGHWDDEGYPSHHFTGSTISVNLTGLTEAGQSLARKAMTAWEAVADLDFQEVASGGQIKFDDSDVDSARTEVTGIEDGTINSATINIGTNYLESGAKVGDYAFRTYIHELGHALGLGHAGTYGVNANYDEALFKNDSWQQTVMSYFDQQENTDVKLDKAHPVTPMMADIMAIQKMYGAATGGPTGGHTRYGVDSNINSYLNDFFGSKTGSLAADAMTIYDAGGIDTIDFSNDTKAQDVKLAGGAFSNVYGLRGNLGIAHGTVIENFVAGSGWDHVLGNDAGNRIRLGAGADEAKGLGGNDELLGEAGSDRLEGGTGADRLTGGDGADQLFGGAGGDMLVGGRQGDRLEGGLGNDRLSGGFGADRFVFANGHDTVTDFQNDQDTVVLDDALWGGRDLASGKVLAFASVDGDGILFKFGNDHTLRIENVTNIAALGDDLFIV</sequence>
<dbReference type="GO" id="GO:0005509">
    <property type="term" value="F:calcium ion binding"/>
    <property type="evidence" value="ECO:0007669"/>
    <property type="project" value="InterPro"/>
</dbReference>
<dbReference type="PANTHER" id="PTHR38340">
    <property type="entry name" value="S-LAYER PROTEIN"/>
    <property type="match status" value="1"/>
</dbReference>
<comment type="subcellular location">
    <subcellularLocation>
        <location evidence="2">Secreted</location>
    </subcellularLocation>
</comment>
<evidence type="ECO:0000313" key="7">
    <source>
        <dbReference type="EMBL" id="TNC48508.1"/>
    </source>
</evidence>
<dbReference type="PANTHER" id="PTHR38340:SF1">
    <property type="entry name" value="S-LAYER PROTEIN"/>
    <property type="match status" value="1"/>
</dbReference>
<evidence type="ECO:0000256" key="2">
    <source>
        <dbReference type="ARBA" id="ARBA00004613"/>
    </source>
</evidence>
<dbReference type="InterPro" id="IPR013858">
    <property type="entry name" value="Peptidase_M10B_C"/>
</dbReference>
<dbReference type="AlphaFoldDB" id="A0A5C4MVV8"/>
<dbReference type="GO" id="GO:0005615">
    <property type="term" value="C:extracellular space"/>
    <property type="evidence" value="ECO:0007669"/>
    <property type="project" value="InterPro"/>
</dbReference>
<dbReference type="EMBL" id="VDFU01000017">
    <property type="protein sequence ID" value="TNC48508.1"/>
    <property type="molecule type" value="Genomic_DNA"/>
</dbReference>
<evidence type="ECO:0000256" key="3">
    <source>
        <dbReference type="ARBA" id="ARBA00009490"/>
    </source>
</evidence>
<gene>
    <name evidence="7" type="ORF">FHG66_14250</name>
</gene>
<evidence type="ECO:0000256" key="5">
    <source>
        <dbReference type="ARBA" id="ARBA00022737"/>
    </source>
</evidence>
<keyword evidence="5" id="KW-0677">Repeat</keyword>
<dbReference type="InterPro" id="IPR024079">
    <property type="entry name" value="MetalloPept_cat_dom_sf"/>
</dbReference>
<proteinExistence type="inferred from homology"/>
<comment type="cofactor">
    <cofactor evidence="1">
        <name>Ca(2+)</name>
        <dbReference type="ChEBI" id="CHEBI:29108"/>
    </cofactor>
</comment>
<reference evidence="7 8" key="1">
    <citation type="submission" date="2019-06" db="EMBL/GenBank/DDBJ databases">
        <title>YIM 131921 draft genome.</title>
        <authorList>
            <person name="Jiang L."/>
        </authorList>
    </citation>
    <scope>NUCLEOTIDE SEQUENCE [LARGE SCALE GENOMIC DNA]</scope>
    <source>
        <strain evidence="7 8">YIM 131921</strain>
    </source>
</reference>
<comment type="similarity">
    <text evidence="3">Belongs to the peptidase M10B family.</text>
</comment>
<dbReference type="InterPro" id="IPR034033">
    <property type="entry name" value="Serralysin-like"/>
</dbReference>
<dbReference type="GO" id="GO:0006508">
    <property type="term" value="P:proteolysis"/>
    <property type="evidence" value="ECO:0007669"/>
    <property type="project" value="InterPro"/>
</dbReference>
<evidence type="ECO:0000256" key="1">
    <source>
        <dbReference type="ARBA" id="ARBA00001913"/>
    </source>
</evidence>
<dbReference type="SUPFAM" id="SSF51120">
    <property type="entry name" value="beta-Roll"/>
    <property type="match status" value="2"/>
</dbReference>
<dbReference type="InterPro" id="IPR006026">
    <property type="entry name" value="Peptidase_Metallo"/>
</dbReference>
<dbReference type="Pfam" id="PF10462">
    <property type="entry name" value="Peptidase_M66"/>
    <property type="match status" value="1"/>
</dbReference>
<evidence type="ECO:0000259" key="6">
    <source>
        <dbReference type="SMART" id="SM00235"/>
    </source>
</evidence>
<dbReference type="CDD" id="cd04277">
    <property type="entry name" value="ZnMc_serralysin_like"/>
    <property type="match status" value="1"/>
</dbReference>
<dbReference type="GO" id="GO:0008270">
    <property type="term" value="F:zinc ion binding"/>
    <property type="evidence" value="ECO:0007669"/>
    <property type="project" value="InterPro"/>
</dbReference>
<dbReference type="SMART" id="SM00235">
    <property type="entry name" value="ZnMc"/>
    <property type="match status" value="1"/>
</dbReference>